<dbReference type="KEGG" id="ggr:HKW67_10580"/>
<dbReference type="SUPFAM" id="SSF158446">
    <property type="entry name" value="IVS-encoded protein-like"/>
    <property type="match status" value="1"/>
</dbReference>
<proteinExistence type="predicted"/>
<dbReference type="AlphaFoldDB" id="A0A6M4ISX2"/>
<dbReference type="InterPro" id="IPR036583">
    <property type="entry name" value="23S_rRNA_IVS_sf"/>
</dbReference>
<dbReference type="RefSeq" id="WP_171225353.1">
    <property type="nucleotide sequence ID" value="NZ_CP053085.1"/>
</dbReference>
<dbReference type="PANTHER" id="PTHR38471:SF2">
    <property type="entry name" value="FOUR HELIX BUNDLE PROTEIN"/>
    <property type="match status" value="1"/>
</dbReference>
<dbReference type="EMBL" id="CP053085">
    <property type="protein sequence ID" value="QJR35922.1"/>
    <property type="molecule type" value="Genomic_DNA"/>
</dbReference>
<dbReference type="Proteomes" id="UP000500938">
    <property type="component" value="Chromosome"/>
</dbReference>
<sequence>MPNNPNNLLVLARARALAVDLHRAVERRERLIGRASPGLRNQMLRASMSIPLNIAEGAGKDTRAEFAQFVGHAIGSANEVEQQMLLA</sequence>
<accession>A0A6M4ISX2</accession>
<keyword evidence="2" id="KW-1185">Reference proteome</keyword>
<dbReference type="InterPro" id="IPR012657">
    <property type="entry name" value="23S_rRNA-intervening_sequence"/>
</dbReference>
<name>A0A6M4ISX2_9BACT</name>
<dbReference type="NCBIfam" id="TIGR02436">
    <property type="entry name" value="four helix bundle protein"/>
    <property type="match status" value="1"/>
</dbReference>
<dbReference type="Gene3D" id="1.20.1440.60">
    <property type="entry name" value="23S rRNA-intervening sequence"/>
    <property type="match status" value="1"/>
</dbReference>
<evidence type="ECO:0000313" key="2">
    <source>
        <dbReference type="Proteomes" id="UP000500938"/>
    </source>
</evidence>
<dbReference type="PANTHER" id="PTHR38471">
    <property type="entry name" value="FOUR HELIX BUNDLE PROTEIN"/>
    <property type="match status" value="1"/>
</dbReference>
<protein>
    <submittedName>
        <fullName evidence="1">Four helix bundle protein</fullName>
    </submittedName>
</protein>
<reference evidence="1 2" key="1">
    <citation type="submission" date="2020-05" db="EMBL/GenBank/DDBJ databases">
        <title>Complete genome sequence of Gemmatimonas greenlandica TET16.</title>
        <authorList>
            <person name="Zeng Y."/>
        </authorList>
    </citation>
    <scope>NUCLEOTIDE SEQUENCE [LARGE SCALE GENOMIC DNA]</scope>
    <source>
        <strain evidence="1 2">TET16</strain>
    </source>
</reference>
<evidence type="ECO:0000313" key="1">
    <source>
        <dbReference type="EMBL" id="QJR35922.1"/>
    </source>
</evidence>
<organism evidence="1 2">
    <name type="scientific">Gemmatimonas groenlandica</name>
    <dbReference type="NCBI Taxonomy" id="2732249"/>
    <lineage>
        <taxon>Bacteria</taxon>
        <taxon>Pseudomonadati</taxon>
        <taxon>Gemmatimonadota</taxon>
        <taxon>Gemmatimonadia</taxon>
        <taxon>Gemmatimonadales</taxon>
        <taxon>Gemmatimonadaceae</taxon>
        <taxon>Gemmatimonas</taxon>
    </lineage>
</organism>
<dbReference type="Pfam" id="PF05635">
    <property type="entry name" value="23S_rRNA_IVP"/>
    <property type="match status" value="1"/>
</dbReference>
<gene>
    <name evidence="1" type="ORF">HKW67_10580</name>
</gene>